<protein>
    <submittedName>
        <fullName evidence="4">RNA pseudouridine synthase</fullName>
    </submittedName>
</protein>
<name>A0ABS3FEP4_9FLAO</name>
<dbReference type="Proteomes" id="UP000664807">
    <property type="component" value="Unassembled WGS sequence"/>
</dbReference>
<proteinExistence type="inferred from homology"/>
<dbReference type="InterPro" id="IPR020103">
    <property type="entry name" value="PsdUridine_synth_cat_dom_sf"/>
</dbReference>
<dbReference type="PANTHER" id="PTHR21600:SF83">
    <property type="entry name" value="PSEUDOURIDYLATE SYNTHASE RPUSD4, MITOCHONDRIAL"/>
    <property type="match status" value="1"/>
</dbReference>
<dbReference type="RefSeq" id="WP_207026743.1">
    <property type="nucleotide sequence ID" value="NZ_JAFLNM010000001.1"/>
</dbReference>
<evidence type="ECO:0000256" key="2">
    <source>
        <dbReference type="ARBA" id="ARBA00023235"/>
    </source>
</evidence>
<reference evidence="4 5" key="1">
    <citation type="submission" date="2021-03" db="EMBL/GenBank/DDBJ databases">
        <title>Muricauda lutimaris sp. nov. and Muricauda ruestringensis sp. nov, two marine members of the Flavobacteriaceae isolated from deep sea sediments of Western Pacific.</title>
        <authorList>
            <person name="Zhao S."/>
            <person name="Liu R."/>
        </authorList>
    </citation>
    <scope>NUCLEOTIDE SEQUENCE [LARGE SCALE GENOMIC DNA]</scope>
    <source>
        <strain evidence="4 5">BC31-3-A3</strain>
    </source>
</reference>
<feature type="domain" description="Pseudouridine synthase RsuA/RluA-like" evidence="3">
    <location>
        <begin position="27"/>
        <end position="183"/>
    </location>
</feature>
<dbReference type="PROSITE" id="PS01129">
    <property type="entry name" value="PSI_RLU"/>
    <property type="match status" value="1"/>
</dbReference>
<keyword evidence="2" id="KW-0413">Isomerase</keyword>
<dbReference type="Pfam" id="PF00849">
    <property type="entry name" value="PseudoU_synth_2"/>
    <property type="match status" value="1"/>
</dbReference>
<comment type="caution">
    <text evidence="4">The sequence shown here is derived from an EMBL/GenBank/DDBJ whole genome shotgun (WGS) entry which is preliminary data.</text>
</comment>
<dbReference type="InterPro" id="IPR006224">
    <property type="entry name" value="PsdUridine_synth_RluA-like_CS"/>
</dbReference>
<gene>
    <name evidence="4" type="ORF">J0654_05985</name>
</gene>
<evidence type="ECO:0000313" key="4">
    <source>
        <dbReference type="EMBL" id="MBO0341185.1"/>
    </source>
</evidence>
<organism evidence="4 5">
    <name type="scientific">Flagellimonas profundi</name>
    <dbReference type="NCBI Taxonomy" id="2915620"/>
    <lineage>
        <taxon>Bacteria</taxon>
        <taxon>Pseudomonadati</taxon>
        <taxon>Bacteroidota</taxon>
        <taxon>Flavobacteriia</taxon>
        <taxon>Flavobacteriales</taxon>
        <taxon>Flavobacteriaceae</taxon>
        <taxon>Flagellimonas</taxon>
    </lineage>
</organism>
<accession>A0ABS3FEP4</accession>
<dbReference type="InterPro" id="IPR050188">
    <property type="entry name" value="RluA_PseudoU_synthase"/>
</dbReference>
<dbReference type="SUPFAM" id="SSF55120">
    <property type="entry name" value="Pseudouridine synthase"/>
    <property type="match status" value="1"/>
</dbReference>
<evidence type="ECO:0000256" key="1">
    <source>
        <dbReference type="ARBA" id="ARBA00010876"/>
    </source>
</evidence>
<evidence type="ECO:0000259" key="3">
    <source>
        <dbReference type="Pfam" id="PF00849"/>
    </source>
</evidence>
<dbReference type="InterPro" id="IPR006145">
    <property type="entry name" value="PsdUridine_synth_RsuA/RluA"/>
</dbReference>
<dbReference type="PANTHER" id="PTHR21600">
    <property type="entry name" value="MITOCHONDRIAL RNA PSEUDOURIDINE SYNTHASE"/>
    <property type="match status" value="1"/>
</dbReference>
<dbReference type="Gene3D" id="3.30.2350.10">
    <property type="entry name" value="Pseudouridine synthase"/>
    <property type="match status" value="1"/>
</dbReference>
<comment type="similarity">
    <text evidence="1">Belongs to the pseudouridine synthase RluA family.</text>
</comment>
<dbReference type="CDD" id="cd02869">
    <property type="entry name" value="PseudoU_synth_RluA_like"/>
    <property type="match status" value="1"/>
</dbReference>
<sequence length="241" mass="27218">MKSKNAKIEDSNRSTPSNLQVLYEDNHLIVVNKRVGDIVQGDKTGDDPLSEVVKQYLKEKYNKPGNVYLGVVHRLDRPTSGIVLFSKTSKALPRLNKMFAQGETKKMYWAVVKNAPPQESGTLIHWLVRNPKQNKSYAHNKEVPNSKKAELDYKIIKKLDNYFLLEIDLKTGRHHQIRAQLAAIGCYIKGDLKYGADRSNKDGGIHLHARSLAIMHPVQKEAIAFLAPPPEDPVWNACLSE</sequence>
<evidence type="ECO:0000313" key="5">
    <source>
        <dbReference type="Proteomes" id="UP000664807"/>
    </source>
</evidence>
<keyword evidence="5" id="KW-1185">Reference proteome</keyword>
<dbReference type="EMBL" id="JAFLNM010000001">
    <property type="protein sequence ID" value="MBO0341185.1"/>
    <property type="molecule type" value="Genomic_DNA"/>
</dbReference>